<organism evidence="2">
    <name type="scientific">uncultured marine group II/III euryarchaeote KM3_87_C01</name>
    <dbReference type="NCBI Taxonomy" id="1456531"/>
    <lineage>
        <taxon>Archaea</taxon>
        <taxon>Methanobacteriati</taxon>
        <taxon>Methanobacteriota</taxon>
        <taxon>environmental samples</taxon>
    </lineage>
</organism>
<evidence type="ECO:0000259" key="1">
    <source>
        <dbReference type="Pfam" id="PF12706"/>
    </source>
</evidence>
<dbReference type="AlphaFoldDB" id="A0A075HT68"/>
<dbReference type="Pfam" id="PF12706">
    <property type="entry name" value="Lactamase_B_2"/>
    <property type="match status" value="1"/>
</dbReference>
<reference evidence="2" key="1">
    <citation type="journal article" date="2014" name="Genome Biol. Evol.">
        <title>Pangenome evidence for extensive interdomain horizontal transfer affecting lineage core and shell genes in uncultured planktonic thaumarchaeota and euryarchaeota.</title>
        <authorList>
            <person name="Deschamps P."/>
            <person name="Zivanovic Y."/>
            <person name="Moreira D."/>
            <person name="Rodriguez-Valera F."/>
            <person name="Lopez-Garcia P."/>
        </authorList>
    </citation>
    <scope>NUCLEOTIDE SEQUENCE</scope>
</reference>
<protein>
    <submittedName>
        <fullName evidence="2">Pyrroloquinoline quinone biosynthesis protein B (PqqB)</fullName>
    </submittedName>
</protein>
<dbReference type="SUPFAM" id="SSF56281">
    <property type="entry name" value="Metallo-hydrolase/oxidoreductase"/>
    <property type="match status" value="1"/>
</dbReference>
<gene>
    <name evidence="2" type="primary">pqqB</name>
</gene>
<evidence type="ECO:0000313" key="2">
    <source>
        <dbReference type="EMBL" id="AIF19551.1"/>
    </source>
</evidence>
<dbReference type="InterPro" id="IPR001279">
    <property type="entry name" value="Metallo-B-lactamas"/>
</dbReference>
<feature type="domain" description="Metallo-beta-lactamase" evidence="1">
    <location>
        <begin position="54"/>
        <end position="232"/>
    </location>
</feature>
<sequence>MAVSLTLLGIAQDGGVPHAGCACSHCMAAHRNHQLRRHPVACGVLGADGSMHLIEASRSLPDQMRLWAETVGISGVARPDSVSLTHVHLGHVDGLGQFGKEVMGVSNLPLYASSSVIAEMEKREVMEPFSPSEVSPMQGFEPSEGCGFELFFIPVPHRDEFADTHAILVRGPSRSALFLPDHDKWDATLAEHGAETIRGWLAEIGADLALIDGSFWDSGELPGRDMSKIPHPTVSESLLRLGVRSEGDPEIHFIHLNHSNPLLNQEKEYDELTGMGWGVGWQGQHFSL</sequence>
<dbReference type="InterPro" id="IPR036866">
    <property type="entry name" value="RibonucZ/Hydroxyglut_hydro"/>
</dbReference>
<dbReference type="Gene3D" id="3.60.15.10">
    <property type="entry name" value="Ribonuclease Z/Hydroxyacylglutathione hydrolase-like"/>
    <property type="match status" value="1"/>
</dbReference>
<name>A0A075HT68_9EURY</name>
<accession>A0A075HT68</accession>
<proteinExistence type="predicted"/>
<dbReference type="EMBL" id="KF901141">
    <property type="protein sequence ID" value="AIF19551.1"/>
    <property type="molecule type" value="Genomic_DNA"/>
</dbReference>